<organism evidence="1 2">
    <name type="scientific">Chionoecetes opilio</name>
    <name type="common">Atlantic snow crab</name>
    <name type="synonym">Cancer opilio</name>
    <dbReference type="NCBI Taxonomy" id="41210"/>
    <lineage>
        <taxon>Eukaryota</taxon>
        <taxon>Metazoa</taxon>
        <taxon>Ecdysozoa</taxon>
        <taxon>Arthropoda</taxon>
        <taxon>Crustacea</taxon>
        <taxon>Multicrustacea</taxon>
        <taxon>Malacostraca</taxon>
        <taxon>Eumalacostraca</taxon>
        <taxon>Eucarida</taxon>
        <taxon>Decapoda</taxon>
        <taxon>Pleocyemata</taxon>
        <taxon>Brachyura</taxon>
        <taxon>Eubrachyura</taxon>
        <taxon>Majoidea</taxon>
        <taxon>Majidae</taxon>
        <taxon>Chionoecetes</taxon>
    </lineage>
</organism>
<gene>
    <name evidence="1" type="ORF">GWK47_040570</name>
</gene>
<dbReference type="EMBL" id="JACEEZ010006922">
    <property type="protein sequence ID" value="KAG0724434.1"/>
    <property type="molecule type" value="Genomic_DNA"/>
</dbReference>
<dbReference type="Proteomes" id="UP000770661">
    <property type="component" value="Unassembled WGS sequence"/>
</dbReference>
<dbReference type="OrthoDB" id="6397194at2759"/>
<sequence length="122" mass="13538">MGLHNLEEELALFLVFGQPEVEGLDERHSSLGCVVDDAKSLDSAAGLDVRFLFLPLPRVGGQEVGLDIKSFEEAEGIFRGEGGQCYRRKLVMMGGLFAWRVPRSFIVENGLYNCLFVGDRET</sequence>
<name>A0A8J4YJN3_CHIOP</name>
<dbReference type="AlphaFoldDB" id="A0A8J4YJN3"/>
<evidence type="ECO:0000313" key="1">
    <source>
        <dbReference type="EMBL" id="KAG0724434.1"/>
    </source>
</evidence>
<protein>
    <submittedName>
        <fullName evidence="1">Uncharacterized protein</fullName>
    </submittedName>
</protein>
<keyword evidence="2" id="KW-1185">Reference proteome</keyword>
<reference evidence="1" key="1">
    <citation type="submission" date="2020-07" db="EMBL/GenBank/DDBJ databases">
        <title>The High-quality genome of the commercially important snow crab, Chionoecetes opilio.</title>
        <authorList>
            <person name="Jeong J.-H."/>
            <person name="Ryu S."/>
        </authorList>
    </citation>
    <scope>NUCLEOTIDE SEQUENCE</scope>
    <source>
        <strain evidence="1">MADBK_172401_WGS</strain>
        <tissue evidence="1">Digestive gland</tissue>
    </source>
</reference>
<evidence type="ECO:0000313" key="2">
    <source>
        <dbReference type="Proteomes" id="UP000770661"/>
    </source>
</evidence>
<accession>A0A8J4YJN3</accession>
<proteinExistence type="predicted"/>
<comment type="caution">
    <text evidence="1">The sequence shown here is derived from an EMBL/GenBank/DDBJ whole genome shotgun (WGS) entry which is preliminary data.</text>
</comment>